<accession>Q11AF5</accession>
<feature type="region of interest" description="Disordered" evidence="1">
    <location>
        <begin position="1"/>
        <end position="43"/>
    </location>
</feature>
<gene>
    <name evidence="3" type="ordered locus">Meso_4601</name>
</gene>
<keyword evidence="3" id="KW-0547">Nucleotide-binding</keyword>
<dbReference type="GO" id="GO:0006355">
    <property type="term" value="P:regulation of DNA-templated transcription"/>
    <property type="evidence" value="ECO:0007669"/>
    <property type="project" value="InterPro"/>
</dbReference>
<proteinExistence type="predicted"/>
<keyword evidence="3" id="KW-0614">Plasmid</keyword>
<dbReference type="EMBL" id="CP000392">
    <property type="protein sequence ID" value="ABG65620.1"/>
    <property type="molecule type" value="Genomic_DNA"/>
</dbReference>
<evidence type="ECO:0000313" key="3">
    <source>
        <dbReference type="EMBL" id="ABG65620.1"/>
    </source>
</evidence>
<name>Q11AF5_CHESB</name>
<keyword evidence="3" id="KW-0067">ATP-binding</keyword>
<evidence type="ECO:0000256" key="1">
    <source>
        <dbReference type="SAM" id="MobiDB-lite"/>
    </source>
</evidence>
<dbReference type="InterPro" id="IPR026741">
    <property type="entry name" value="SNO"/>
</dbReference>
<dbReference type="CDD" id="cd02440">
    <property type="entry name" value="AdoMet_MTases"/>
    <property type="match status" value="1"/>
</dbReference>
<dbReference type="HOGENOM" id="CLU_004986_0_0_5"/>
<dbReference type="KEGG" id="mes:Meso_4601"/>
<geneLocation type="plasmid" evidence="3">
    <name>3</name>
</geneLocation>
<keyword evidence="3" id="KW-0489">Methyltransferase</keyword>
<dbReference type="PANTHER" id="PTHR12706:SF30">
    <property type="entry name" value="PROTEIN STRAWBERRY NOTCH-RELATED"/>
    <property type="match status" value="1"/>
</dbReference>
<organism evidence="3">
    <name type="scientific">Chelativorans sp. (strain BNC1)</name>
    <dbReference type="NCBI Taxonomy" id="266779"/>
    <lineage>
        <taxon>Bacteria</taxon>
        <taxon>Pseudomonadati</taxon>
        <taxon>Pseudomonadota</taxon>
        <taxon>Alphaproteobacteria</taxon>
        <taxon>Hyphomicrobiales</taxon>
        <taxon>Phyllobacteriaceae</taxon>
        <taxon>Chelativorans</taxon>
    </lineage>
</organism>
<dbReference type="InterPro" id="IPR029063">
    <property type="entry name" value="SAM-dependent_MTases_sf"/>
</dbReference>
<dbReference type="PANTHER" id="PTHR12706">
    <property type="entry name" value="STRAWBERRY NOTCH-RELATED"/>
    <property type="match status" value="1"/>
</dbReference>
<keyword evidence="3" id="KW-0808">Transferase</keyword>
<dbReference type="SUPFAM" id="SSF53335">
    <property type="entry name" value="S-adenosyl-L-methionine-dependent methyltransferases"/>
    <property type="match status" value="1"/>
</dbReference>
<keyword evidence="3" id="KW-0378">Hydrolase</keyword>
<feature type="region of interest" description="Disordered" evidence="1">
    <location>
        <begin position="412"/>
        <end position="442"/>
    </location>
</feature>
<reference evidence="3" key="1">
    <citation type="submission" date="2006-06" db="EMBL/GenBank/DDBJ databases">
        <title>Complete sequence of 3 of Chelativorans sp. BNC1.</title>
        <authorList>
            <consortium name="US DOE Joint Genome Institute"/>
            <person name="Copeland A."/>
            <person name="Lucas S."/>
            <person name="Lapidus A."/>
            <person name="Barry K."/>
            <person name="Detter J.C."/>
            <person name="Glavina del Rio T."/>
            <person name="Hammon N."/>
            <person name="Israni S."/>
            <person name="Dalin E."/>
            <person name="Tice H."/>
            <person name="Pitluck S."/>
            <person name="Chertkov O."/>
            <person name="Brettin T."/>
            <person name="Bruce D."/>
            <person name="Han C."/>
            <person name="Tapia R."/>
            <person name="Gilna P."/>
            <person name="Schmutz J."/>
            <person name="Larimer F."/>
            <person name="Land M."/>
            <person name="Hauser L."/>
            <person name="Kyrpides N."/>
            <person name="Mikhailova N."/>
            <person name="Richardson P."/>
        </authorList>
    </citation>
    <scope>NUCLEOTIDE SEQUENCE</scope>
    <source>
        <strain evidence="3">BNC1</strain>
        <plasmid evidence="3">3</plasmid>
    </source>
</reference>
<dbReference type="AlphaFoldDB" id="Q11AF5"/>
<feature type="compositionally biased region" description="Low complexity" evidence="1">
    <location>
        <begin position="414"/>
        <end position="426"/>
    </location>
</feature>
<dbReference type="InterPro" id="IPR039187">
    <property type="entry name" value="SNO_AAA"/>
</dbReference>
<protein>
    <submittedName>
        <fullName evidence="3">Putative methylase/helicase</fullName>
    </submittedName>
</protein>
<sequence length="684" mass="74184">MCPGYRWPLGPRPRARDGSEGGGSAEEERAPREPPPLRSRRYPSMTPILSNAALAADRVRPDGIPSTSRATPILAAGGELLDYLTRGETISSAMLRAVMVNAFGGSDAEGFWLWKDAYEACEVAQVLFARRYGAAIFSQSATMRAALTMIARVSDLIPTHTRRSEESQALQQLSTPMPLAFVASRAAGLMDDDILLEPSAGTGMLAAFGAIARSRRLILNDYAETRADLLKGLFPEAPVTRFDAAHIDDWFDAAIRPTVIVMNPPFSAGAYVEGRVADAAWRHLASAFARLAPGGRLVAITGANLSPDNPSWRRGFERLQAEGTVRLSAAIAGRVYARHGTSVETRLTVIDKVPATDPGQLVPSRGLAPDVETLLDWILDLPPRSPSTAGNAIGAIANSIVRDVAARTAAGTMRPAGVAARPSPSRARPRPAPIVRDEPAPLPLTYRPREAAAPSATSLTDSIYEPYLVQAIDIAGAQPHPSSLVQSAAMASIAPPLPTYQPVLPERVVAEGLLSDAQLESVIYAGEAHGQHLPGRWFVDKSWDVSQLGSDDAADTVRFRQGWYLGDGTGVGKGRQIAGIILDNWCQGRRRHLWLSRSAELIEDAQRDWSGLGQEKLLIQPLSRFKQGKPIVLVAWHLIVRIRWFRPDLAFYCENRGGRILKLTASEKRHSTCELGLSCSRWRQ</sequence>
<dbReference type="Gene3D" id="3.40.50.150">
    <property type="entry name" value="Vaccinia Virus protein VP39"/>
    <property type="match status" value="1"/>
</dbReference>
<dbReference type="GO" id="GO:0008168">
    <property type="term" value="F:methyltransferase activity"/>
    <property type="evidence" value="ECO:0007669"/>
    <property type="project" value="UniProtKB-KW"/>
</dbReference>
<feature type="domain" description="Strawberry notch AAA" evidence="2">
    <location>
        <begin position="479"/>
        <end position="631"/>
    </location>
</feature>
<dbReference type="GO" id="GO:0004386">
    <property type="term" value="F:helicase activity"/>
    <property type="evidence" value="ECO:0007669"/>
    <property type="project" value="UniProtKB-KW"/>
</dbReference>
<dbReference type="Pfam" id="PF13872">
    <property type="entry name" value="AAA_34"/>
    <property type="match status" value="1"/>
</dbReference>
<keyword evidence="3" id="KW-0347">Helicase</keyword>
<dbReference type="GO" id="GO:0032259">
    <property type="term" value="P:methylation"/>
    <property type="evidence" value="ECO:0007669"/>
    <property type="project" value="UniProtKB-KW"/>
</dbReference>
<evidence type="ECO:0000259" key="2">
    <source>
        <dbReference type="Pfam" id="PF13872"/>
    </source>
</evidence>